<reference evidence="2 3" key="1">
    <citation type="submission" date="2016-11" db="EMBL/GenBank/DDBJ databases">
        <authorList>
            <person name="Varghese N."/>
            <person name="Submissions S."/>
        </authorList>
    </citation>
    <scope>NUCLEOTIDE SEQUENCE [LARGE SCALE GENOMIC DNA]</scope>
    <source>
        <strain evidence="2 3">DSM 22613</strain>
    </source>
</reference>
<dbReference type="AlphaFoldDB" id="A0AAX2F4S6"/>
<keyword evidence="1" id="KW-0812">Transmembrane</keyword>
<organism evidence="2 3">
    <name type="scientific">Prevotella scopos JCM 17725</name>
    <dbReference type="NCBI Taxonomy" id="1236518"/>
    <lineage>
        <taxon>Bacteria</taxon>
        <taxon>Pseudomonadati</taxon>
        <taxon>Bacteroidota</taxon>
        <taxon>Bacteroidia</taxon>
        <taxon>Bacteroidales</taxon>
        <taxon>Prevotellaceae</taxon>
        <taxon>Prevotella</taxon>
    </lineage>
</organism>
<feature type="transmembrane region" description="Helical" evidence="1">
    <location>
        <begin position="14"/>
        <end position="35"/>
    </location>
</feature>
<gene>
    <name evidence="2" type="ORF">SAMN05444364_11945</name>
</gene>
<evidence type="ECO:0000256" key="1">
    <source>
        <dbReference type="SAM" id="Phobius"/>
    </source>
</evidence>
<proteinExistence type="predicted"/>
<comment type="caution">
    <text evidence="2">The sequence shown here is derived from an EMBL/GenBank/DDBJ whole genome shotgun (WGS) entry which is preliminary data.</text>
</comment>
<dbReference type="Proteomes" id="UP000184105">
    <property type="component" value="Unassembled WGS sequence"/>
</dbReference>
<sequence length="72" mass="8347">MAVNKMEYKQVHRYLFLMILACAIYLFYSIIVVYYNTQALKSGPIKSFKVVSEHSPSLTGKNIFHKFSGCFM</sequence>
<accession>A0AAX2F4S6</accession>
<evidence type="ECO:0000313" key="3">
    <source>
        <dbReference type="Proteomes" id="UP000184105"/>
    </source>
</evidence>
<keyword evidence="3" id="KW-1185">Reference proteome</keyword>
<dbReference type="EMBL" id="FQWA01000019">
    <property type="protein sequence ID" value="SHF94060.1"/>
    <property type="molecule type" value="Genomic_DNA"/>
</dbReference>
<keyword evidence="1" id="KW-0472">Membrane</keyword>
<name>A0AAX2F4S6_9BACT</name>
<evidence type="ECO:0000313" key="2">
    <source>
        <dbReference type="EMBL" id="SHF94060.1"/>
    </source>
</evidence>
<protein>
    <submittedName>
        <fullName evidence="2">Uncharacterized protein</fullName>
    </submittedName>
</protein>
<keyword evidence="1" id="KW-1133">Transmembrane helix</keyword>